<evidence type="ECO:0000313" key="2">
    <source>
        <dbReference type="EMBL" id="NNT71508.1"/>
    </source>
</evidence>
<comment type="caution">
    <text evidence="2">The sequence shown here is derived from an EMBL/GenBank/DDBJ whole genome shotgun (WGS) entry which is preliminary data.</text>
</comment>
<evidence type="ECO:0000313" key="3">
    <source>
        <dbReference type="Proteomes" id="UP000536509"/>
    </source>
</evidence>
<proteinExistence type="predicted"/>
<evidence type="ECO:0000256" key="1">
    <source>
        <dbReference type="SAM" id="Phobius"/>
    </source>
</evidence>
<name>A0A7Y3VYB9_9FLAO</name>
<organism evidence="2 3">
    <name type="scientific">Flavobacterium rivulicola</name>
    <dbReference type="NCBI Taxonomy" id="2732161"/>
    <lineage>
        <taxon>Bacteria</taxon>
        <taxon>Pseudomonadati</taxon>
        <taxon>Bacteroidota</taxon>
        <taxon>Flavobacteriia</taxon>
        <taxon>Flavobacteriales</taxon>
        <taxon>Flavobacteriaceae</taxon>
        <taxon>Flavobacterium</taxon>
    </lineage>
</organism>
<accession>A0A7Y3VYB9</accession>
<feature type="transmembrane region" description="Helical" evidence="1">
    <location>
        <begin position="107"/>
        <end position="127"/>
    </location>
</feature>
<dbReference type="EMBL" id="JABEVX010000002">
    <property type="protein sequence ID" value="NNT71508.1"/>
    <property type="molecule type" value="Genomic_DNA"/>
</dbReference>
<dbReference type="Proteomes" id="UP000536509">
    <property type="component" value="Unassembled WGS sequence"/>
</dbReference>
<reference evidence="2 3" key="1">
    <citation type="submission" date="2020-05" db="EMBL/GenBank/DDBJ databases">
        <title>Draft genome of Flavobacterium sp. IMCC34852.</title>
        <authorList>
            <person name="Song J."/>
            <person name="Cho J.-C."/>
        </authorList>
    </citation>
    <scope>NUCLEOTIDE SEQUENCE [LARGE SCALE GENOMIC DNA]</scope>
    <source>
        <strain evidence="2 3">IMCC34852</strain>
    </source>
</reference>
<gene>
    <name evidence="2" type="ORF">HKT18_04680</name>
</gene>
<protein>
    <submittedName>
        <fullName evidence="2">Uncharacterized protein</fullName>
    </submittedName>
</protein>
<keyword evidence="3" id="KW-1185">Reference proteome</keyword>
<keyword evidence="1" id="KW-0812">Transmembrane</keyword>
<dbReference type="AlphaFoldDB" id="A0A7Y3VYB9"/>
<dbReference type="RefSeq" id="WP_171221720.1">
    <property type="nucleotide sequence ID" value="NZ_CP121446.1"/>
</dbReference>
<keyword evidence="1" id="KW-0472">Membrane</keyword>
<keyword evidence="1" id="KW-1133">Transmembrane helix</keyword>
<sequence length="129" mass="14707">MIDQINKLIQINLLLFLYAKHKPVKLQDFKNHDGNPLPGAKMLAEIMQQKELIKNYSEKEFCYELTELGKYIAESGGWLNHVEKLKMVKPFPLSNTNSKAKKTVRKLNKVLIIAGILILLLSCLIVSSI</sequence>